<dbReference type="eggNOG" id="KOG4658">
    <property type="taxonomic scope" value="Eukaryota"/>
</dbReference>
<dbReference type="AlphaFoldDB" id="W1PBV3"/>
<dbReference type="HOGENOM" id="CLU_1356307_0_0_1"/>
<dbReference type="EMBL" id="KI394223">
    <property type="protein sequence ID" value="ERN04520.1"/>
    <property type="molecule type" value="Genomic_DNA"/>
</dbReference>
<dbReference type="InterPro" id="IPR016024">
    <property type="entry name" value="ARM-type_fold"/>
</dbReference>
<sequence length="202" mass="22240">MSQCLQSPLIGKLVSLLQYGNPDGMRSESAFLLMKLSCFGGAPCICKMLDYDTIQALIKMMHCNMKDLQDSAYTSVHEMLFGEGGPLLLNRILRTGQIEKLVHSLDSKSIKTKEVSLLCLQDLVEVGSKACIDKIFSLHVIEKIALDKNNSKIKDIIVNFVKGLDKCKNLSSAERGVLKQQIIRKVSASVGSQTGSTYYSCS</sequence>
<dbReference type="InterPro" id="IPR011989">
    <property type="entry name" value="ARM-like"/>
</dbReference>
<gene>
    <name evidence="1" type="ORF">AMTR_s00081p00135220</name>
</gene>
<dbReference type="SUPFAM" id="SSF48371">
    <property type="entry name" value="ARM repeat"/>
    <property type="match status" value="1"/>
</dbReference>
<evidence type="ECO:0000313" key="1">
    <source>
        <dbReference type="EMBL" id="ERN04520.1"/>
    </source>
</evidence>
<organism evidence="1 2">
    <name type="scientific">Amborella trichopoda</name>
    <dbReference type="NCBI Taxonomy" id="13333"/>
    <lineage>
        <taxon>Eukaryota</taxon>
        <taxon>Viridiplantae</taxon>
        <taxon>Streptophyta</taxon>
        <taxon>Embryophyta</taxon>
        <taxon>Tracheophyta</taxon>
        <taxon>Spermatophyta</taxon>
        <taxon>Magnoliopsida</taxon>
        <taxon>Amborellales</taxon>
        <taxon>Amborellaceae</taxon>
        <taxon>Amborella</taxon>
    </lineage>
</organism>
<proteinExistence type="predicted"/>
<keyword evidence="2" id="KW-1185">Reference proteome</keyword>
<evidence type="ECO:0000313" key="2">
    <source>
        <dbReference type="Proteomes" id="UP000017836"/>
    </source>
</evidence>
<accession>W1PBV3</accession>
<dbReference type="PANTHER" id="PTHR19851:SF7">
    <property type="entry name" value="F-BOX DOMAIN-CONTAINING PROTEIN"/>
    <property type="match status" value="1"/>
</dbReference>
<protein>
    <submittedName>
        <fullName evidence="1">Uncharacterized protein</fullName>
    </submittedName>
</protein>
<name>W1PBV3_AMBTC</name>
<dbReference type="PANTHER" id="PTHR19851">
    <property type="entry name" value="OS02G0203500 PROTEIN"/>
    <property type="match status" value="1"/>
</dbReference>
<dbReference type="Proteomes" id="UP000017836">
    <property type="component" value="Unassembled WGS sequence"/>
</dbReference>
<reference evidence="2" key="1">
    <citation type="journal article" date="2013" name="Science">
        <title>The Amborella genome and the evolution of flowering plants.</title>
        <authorList>
            <consortium name="Amborella Genome Project"/>
        </authorList>
    </citation>
    <scope>NUCLEOTIDE SEQUENCE [LARGE SCALE GENOMIC DNA]</scope>
</reference>
<dbReference type="Gramene" id="ERN04520">
    <property type="protein sequence ID" value="ERN04520"/>
    <property type="gene ID" value="AMTR_s00081p00135220"/>
</dbReference>
<dbReference type="Gene3D" id="1.25.10.10">
    <property type="entry name" value="Leucine-rich Repeat Variant"/>
    <property type="match status" value="1"/>
</dbReference>